<comment type="caution">
    <text evidence="1">The sequence shown here is derived from an EMBL/GenBank/DDBJ whole genome shotgun (WGS) entry which is preliminary data.</text>
</comment>
<dbReference type="EMBL" id="LAZR01009780">
    <property type="protein sequence ID" value="KKM70632.1"/>
    <property type="molecule type" value="Genomic_DNA"/>
</dbReference>
<gene>
    <name evidence="1" type="ORF">LCGC14_1438800</name>
</gene>
<sequence length="38" mass="4640">MDWTSFWWGMTTAAVTIRITDMLFKRFVKWLREDNNGD</sequence>
<organism evidence="1">
    <name type="scientific">marine sediment metagenome</name>
    <dbReference type="NCBI Taxonomy" id="412755"/>
    <lineage>
        <taxon>unclassified sequences</taxon>
        <taxon>metagenomes</taxon>
        <taxon>ecological metagenomes</taxon>
    </lineage>
</organism>
<reference evidence="1" key="1">
    <citation type="journal article" date="2015" name="Nature">
        <title>Complex archaea that bridge the gap between prokaryotes and eukaryotes.</title>
        <authorList>
            <person name="Spang A."/>
            <person name="Saw J.H."/>
            <person name="Jorgensen S.L."/>
            <person name="Zaremba-Niedzwiedzka K."/>
            <person name="Martijn J."/>
            <person name="Lind A.E."/>
            <person name="van Eijk R."/>
            <person name="Schleper C."/>
            <person name="Guy L."/>
            <person name="Ettema T.J."/>
        </authorList>
    </citation>
    <scope>NUCLEOTIDE SEQUENCE</scope>
</reference>
<proteinExistence type="predicted"/>
<name>A0A0F9MN63_9ZZZZ</name>
<dbReference type="AlphaFoldDB" id="A0A0F9MN63"/>
<accession>A0A0F9MN63</accession>
<evidence type="ECO:0000313" key="1">
    <source>
        <dbReference type="EMBL" id="KKM70632.1"/>
    </source>
</evidence>
<protein>
    <submittedName>
        <fullName evidence="1">Uncharacterized protein</fullName>
    </submittedName>
</protein>